<organism evidence="3 4">
    <name type="scientific">Cladonia borealis</name>
    <dbReference type="NCBI Taxonomy" id="184061"/>
    <lineage>
        <taxon>Eukaryota</taxon>
        <taxon>Fungi</taxon>
        <taxon>Dikarya</taxon>
        <taxon>Ascomycota</taxon>
        <taxon>Pezizomycotina</taxon>
        <taxon>Lecanoromycetes</taxon>
        <taxon>OSLEUM clade</taxon>
        <taxon>Lecanoromycetidae</taxon>
        <taxon>Lecanorales</taxon>
        <taxon>Lecanorineae</taxon>
        <taxon>Cladoniaceae</taxon>
        <taxon>Cladonia</taxon>
    </lineage>
</organism>
<feature type="compositionally biased region" description="Basic and acidic residues" evidence="1">
    <location>
        <begin position="551"/>
        <end position="560"/>
    </location>
</feature>
<feature type="transmembrane region" description="Helical" evidence="2">
    <location>
        <begin position="51"/>
        <end position="76"/>
    </location>
</feature>
<accession>A0AA39QRV3</accession>
<gene>
    <name evidence="3" type="ORF">JMJ35_009941</name>
</gene>
<feature type="transmembrane region" description="Helical" evidence="2">
    <location>
        <begin position="488"/>
        <end position="505"/>
    </location>
</feature>
<dbReference type="EMBL" id="JAFEKC020000022">
    <property type="protein sequence ID" value="KAK0508052.1"/>
    <property type="molecule type" value="Genomic_DNA"/>
</dbReference>
<feature type="compositionally biased region" description="Basic and acidic residues" evidence="1">
    <location>
        <begin position="596"/>
        <end position="608"/>
    </location>
</feature>
<comment type="caution">
    <text evidence="3">The sequence shown here is derived from an EMBL/GenBank/DDBJ whole genome shotgun (WGS) entry which is preliminary data.</text>
</comment>
<reference evidence="3" key="1">
    <citation type="submission" date="2023-03" db="EMBL/GenBank/DDBJ databases">
        <title>Complete genome of Cladonia borealis.</title>
        <authorList>
            <person name="Park H."/>
        </authorList>
    </citation>
    <scope>NUCLEOTIDE SEQUENCE</scope>
    <source>
        <strain evidence="3">ANT050790</strain>
    </source>
</reference>
<keyword evidence="4" id="KW-1185">Reference proteome</keyword>
<feature type="transmembrane region" description="Helical" evidence="2">
    <location>
        <begin position="110"/>
        <end position="129"/>
    </location>
</feature>
<proteinExistence type="predicted"/>
<feature type="region of interest" description="Disordered" evidence="1">
    <location>
        <begin position="538"/>
        <end position="560"/>
    </location>
</feature>
<keyword evidence="2" id="KW-0812">Transmembrane</keyword>
<sequence>MRKASLASKALPLVCLVVAFAASLTLSLIRDRRFINTLPRLVKGYRNESQIAVQILSSVLSMAQVLIVCSLFNFAARIKLFESAASIGNLSFWSALSIPRFDTSLPSSRLLFVTLTLALGTGLGALWTGSLTPLPSTAFRDDGKVPVPFFNSSITRTMYPRHKDGAIITECGVRPVQDPRGSNYPQLDNCIVINKLGNLIMTASTATNVTSPRQHPKLDNSTWTYRGRSYGKGSSAGLLGPVNTTEKSADEGFSYQESGYSTSASCHNQANAIFPFKKYYTGGGGQLNLWSSQVVMLDSGNVSIPPFYAASSVSDGVNSKPFGYFAWTAISDKGAYYIATSAQQVSWSENLNHILCTIEFTPMTFQTTVSKVNQSITVTPMERIDNFNQTGNIKDAIIWDLDLFSRSSSLSVTYTPLYYAISNNMQAAKTAYKVSDDVAWELSLQDAIVEVADDLLTYQGILAVGRNESVSQPVQRQFAAIKIGQTEYHFALLVINIFLCTIYLYEASRTRYWKHLPDFNFLDIKALTLAALGPEKSNESAAIASPSPPSSRRDEKDSTKLVAFYDEKSRPRLRYVRAPREHQRTTSADQHSVLPPRDHGSSRDNDFAMEDHENMDLSDMHSKPLLADSRVV</sequence>
<protein>
    <submittedName>
        <fullName evidence="3">Uncharacterized protein</fullName>
    </submittedName>
</protein>
<evidence type="ECO:0000313" key="4">
    <source>
        <dbReference type="Proteomes" id="UP001166286"/>
    </source>
</evidence>
<evidence type="ECO:0000256" key="1">
    <source>
        <dbReference type="SAM" id="MobiDB-lite"/>
    </source>
</evidence>
<feature type="region of interest" description="Disordered" evidence="1">
    <location>
        <begin position="575"/>
        <end position="608"/>
    </location>
</feature>
<name>A0AA39QRV3_9LECA</name>
<keyword evidence="2" id="KW-0472">Membrane</keyword>
<evidence type="ECO:0000256" key="2">
    <source>
        <dbReference type="SAM" id="Phobius"/>
    </source>
</evidence>
<evidence type="ECO:0000313" key="3">
    <source>
        <dbReference type="EMBL" id="KAK0508052.1"/>
    </source>
</evidence>
<dbReference type="Proteomes" id="UP001166286">
    <property type="component" value="Unassembled WGS sequence"/>
</dbReference>
<keyword evidence="2" id="KW-1133">Transmembrane helix</keyword>
<dbReference type="AlphaFoldDB" id="A0AA39QRV3"/>